<proteinExistence type="inferred from homology"/>
<dbReference type="STRING" id="180498.A0A067JEX0"/>
<keyword evidence="3" id="KW-0812">Transmembrane</keyword>
<dbReference type="EMBL" id="KK915447">
    <property type="protein sequence ID" value="KDP22451.1"/>
    <property type="molecule type" value="Genomic_DNA"/>
</dbReference>
<accession>A0A067JEX0</accession>
<evidence type="ECO:0000313" key="5">
    <source>
        <dbReference type="Proteomes" id="UP000027138"/>
    </source>
</evidence>
<dbReference type="Gene3D" id="1.20.1250.20">
    <property type="entry name" value="MFS general substrate transporter like domains"/>
    <property type="match status" value="1"/>
</dbReference>
<feature type="transmembrane region" description="Helical" evidence="3">
    <location>
        <begin position="42"/>
        <end position="59"/>
    </location>
</feature>
<dbReference type="AlphaFoldDB" id="A0A067JEX0"/>
<name>A0A067JEX0_JATCU</name>
<keyword evidence="2" id="KW-0813">Transport</keyword>
<evidence type="ECO:0000256" key="2">
    <source>
        <dbReference type="ARBA" id="ARBA00022448"/>
    </source>
</evidence>
<dbReference type="OrthoDB" id="1737645at2759"/>
<keyword evidence="3" id="KW-0472">Membrane</keyword>
<comment type="similarity">
    <text evidence="1">Belongs to the major facilitator superfamily. Sugar transporter (TC 2.A.1.1) family.</text>
</comment>
<dbReference type="InterPro" id="IPR045262">
    <property type="entry name" value="STP/PLT_plant"/>
</dbReference>
<keyword evidence="3" id="KW-1133">Transmembrane helix</keyword>
<feature type="transmembrane region" description="Helical" evidence="3">
    <location>
        <begin position="18"/>
        <end position="36"/>
    </location>
</feature>
<sequence length="97" mass="10779">MAGELSLTSEGSQYNGRMTSFVVLSCMMAAMGGVIFGDGHGVLLAGWVVVMTVFVHLLLPETKNMPIEKMEIVWREHWFWKRIVGETVEGSNKFEAA</sequence>
<dbReference type="Proteomes" id="UP000027138">
    <property type="component" value="Unassembled WGS sequence"/>
</dbReference>
<organism evidence="4 5">
    <name type="scientific">Jatropha curcas</name>
    <name type="common">Barbados nut</name>
    <dbReference type="NCBI Taxonomy" id="180498"/>
    <lineage>
        <taxon>Eukaryota</taxon>
        <taxon>Viridiplantae</taxon>
        <taxon>Streptophyta</taxon>
        <taxon>Embryophyta</taxon>
        <taxon>Tracheophyta</taxon>
        <taxon>Spermatophyta</taxon>
        <taxon>Magnoliopsida</taxon>
        <taxon>eudicotyledons</taxon>
        <taxon>Gunneridae</taxon>
        <taxon>Pentapetalae</taxon>
        <taxon>rosids</taxon>
        <taxon>fabids</taxon>
        <taxon>Malpighiales</taxon>
        <taxon>Euphorbiaceae</taxon>
        <taxon>Crotonoideae</taxon>
        <taxon>Jatropheae</taxon>
        <taxon>Jatropha</taxon>
    </lineage>
</organism>
<evidence type="ECO:0000256" key="1">
    <source>
        <dbReference type="ARBA" id="ARBA00010992"/>
    </source>
</evidence>
<dbReference type="GO" id="GO:0015144">
    <property type="term" value="F:carbohydrate transmembrane transporter activity"/>
    <property type="evidence" value="ECO:0007669"/>
    <property type="project" value="InterPro"/>
</dbReference>
<keyword evidence="5" id="KW-1185">Reference proteome</keyword>
<evidence type="ECO:0008006" key="6">
    <source>
        <dbReference type="Google" id="ProtNLM"/>
    </source>
</evidence>
<protein>
    <recommendedName>
        <fullName evidence="6">Major facilitator superfamily (MFS) profile domain-containing protein</fullName>
    </recommendedName>
</protein>
<dbReference type="PANTHER" id="PTHR23500">
    <property type="entry name" value="SOLUTE CARRIER FAMILY 2, FACILITATED GLUCOSE TRANSPORTER"/>
    <property type="match status" value="1"/>
</dbReference>
<evidence type="ECO:0000313" key="4">
    <source>
        <dbReference type="EMBL" id="KDP22451.1"/>
    </source>
</evidence>
<gene>
    <name evidence="4" type="ORF">JCGZ_26282</name>
</gene>
<dbReference type="PANTHER" id="PTHR23500:SF30">
    <property type="entry name" value="SUGAR TRANSPORT PROTEIN 3"/>
    <property type="match status" value="1"/>
</dbReference>
<evidence type="ECO:0000256" key="3">
    <source>
        <dbReference type="SAM" id="Phobius"/>
    </source>
</evidence>
<reference evidence="4 5" key="1">
    <citation type="journal article" date="2014" name="PLoS ONE">
        <title>Global Analysis of Gene Expression Profiles in Physic Nut (Jatropha curcas L.) Seedlings Exposed to Salt Stress.</title>
        <authorList>
            <person name="Zhang L."/>
            <person name="Zhang C."/>
            <person name="Wu P."/>
            <person name="Chen Y."/>
            <person name="Li M."/>
            <person name="Jiang H."/>
            <person name="Wu G."/>
        </authorList>
    </citation>
    <scope>NUCLEOTIDE SEQUENCE [LARGE SCALE GENOMIC DNA]</scope>
    <source>
        <strain evidence="5">cv. GZQX0401</strain>
        <tissue evidence="4">Young leaves</tissue>
    </source>
</reference>
<dbReference type="InterPro" id="IPR036259">
    <property type="entry name" value="MFS_trans_sf"/>
</dbReference>